<name>A0A2S2NNL2_SCHGA</name>
<evidence type="ECO:0000313" key="1">
    <source>
        <dbReference type="EMBL" id="MBY18728.1"/>
    </source>
</evidence>
<accession>A0A2S2NNL2</accession>
<organism evidence="1">
    <name type="scientific">Schizaphis graminum</name>
    <name type="common">Green bug aphid</name>
    <dbReference type="NCBI Taxonomy" id="13262"/>
    <lineage>
        <taxon>Eukaryota</taxon>
        <taxon>Metazoa</taxon>
        <taxon>Ecdysozoa</taxon>
        <taxon>Arthropoda</taxon>
        <taxon>Hexapoda</taxon>
        <taxon>Insecta</taxon>
        <taxon>Pterygota</taxon>
        <taxon>Neoptera</taxon>
        <taxon>Paraneoptera</taxon>
        <taxon>Hemiptera</taxon>
        <taxon>Sternorrhyncha</taxon>
        <taxon>Aphidomorpha</taxon>
        <taxon>Aphidoidea</taxon>
        <taxon>Aphididae</taxon>
        <taxon>Aphidini</taxon>
        <taxon>Schizaphis</taxon>
    </lineage>
</organism>
<gene>
    <name evidence="1" type="ORF">g.67718</name>
</gene>
<proteinExistence type="predicted"/>
<dbReference type="PANTHER" id="PTHR33053">
    <property type="entry name" value="PROTEIN, PUTATIVE-RELATED"/>
    <property type="match status" value="1"/>
</dbReference>
<sequence length="706" mass="80929">MANRPVSKSTKRRRFLEEVEFVDNLYSLDQPPRTSVQIVNNEFECMQENSNSTNCLISNNTIEPINSSSLPIVSFFNSNSPLIDESELHLISDSDSDDDVLEQFHLFADDKKMLNLLSQWAVGNNITNTALSALLKILKSHKCFDSFPLDARTILKTNLSNNNSNSIQSVPPGIYHHFGISNGLNSLRKVISYDCEEIKILIGIDGLPLTKSSSSTFWPIVGHVQHQSNYSCTFLIGVYWGKDKPKDSNIFLKDTVNELKELSKNGLITDFGRKRVIVSGFCCDAPARSFILKTKGHTGFFSCSRCTIEGVYLENRVCFPSEINFDKRTHSNFLSRSNDEYHITNSVSLITEIPHLDIICNFPLDYMHLVCLGVMKKLILLWMGSIKKAPLSVRLPTIKVLTISNNLLLLKPFITSDFSRPPRGLNEVPRWKATEYRLFLLYSGPIVLQGMLNEDCYSHFMCLHICFRILLTPNIDSELIHFCEKLLIYFVDKFGKLYGKHFISHNVHGLLHIVDDYVQYGALDNCSCFPFENFLQFLKKMVRKYEKPLEQVIKRYNEYLTFSEFKDSTSKQNIEFRKPHNEGPLIDKCTGPEFKCVIIDDFKIDTKSIANCYIGFIKDNQLNICKVENICKNDHESVLIVKFFGSVEPFFVKPINSIKLQIAIVKNLSNDLVYINLNNTNFKKYMIFNNAQKLEIAYPILHTIKQ</sequence>
<dbReference type="EMBL" id="GGMR01006109">
    <property type="protein sequence ID" value="MBY18728.1"/>
    <property type="molecule type" value="Transcribed_RNA"/>
</dbReference>
<reference evidence="1" key="1">
    <citation type="submission" date="2018-04" db="EMBL/GenBank/DDBJ databases">
        <title>Transcriptome of Schizaphis graminum biotype I.</title>
        <authorList>
            <person name="Scully E.D."/>
            <person name="Geib S.M."/>
            <person name="Palmer N.A."/>
            <person name="Koch K."/>
            <person name="Bradshaw J."/>
            <person name="Heng-Moss T."/>
            <person name="Sarath G."/>
        </authorList>
    </citation>
    <scope>NUCLEOTIDE SEQUENCE</scope>
</reference>
<dbReference type="PANTHER" id="PTHR33053:SF24">
    <property type="entry name" value="TRANSPOSASE DOMAIN-CONTAINING PROTEIN"/>
    <property type="match status" value="1"/>
</dbReference>
<protein>
    <submittedName>
        <fullName evidence="1">Uncharacterized protein</fullName>
    </submittedName>
</protein>
<dbReference type="AlphaFoldDB" id="A0A2S2NNL2"/>